<evidence type="ECO:0000313" key="2">
    <source>
        <dbReference type="EMBL" id="KAF4408748.1"/>
    </source>
</evidence>
<proteinExistence type="predicted"/>
<accession>A0ABQ7FL99</accession>
<reference evidence="2 3" key="1">
    <citation type="submission" date="2019-10" db="EMBL/GenBank/DDBJ databases">
        <title>Streptomyces tenebrisbrunneis sp.nov., an endogenous actinomycete isolated from of Lycium ruthenicum.</title>
        <authorList>
            <person name="Ma L."/>
        </authorList>
    </citation>
    <scope>NUCLEOTIDE SEQUENCE [LARGE SCALE GENOMIC DNA]</scope>
    <source>
        <strain evidence="2 3">TRM 66187</strain>
    </source>
</reference>
<dbReference type="Proteomes" id="UP000621266">
    <property type="component" value="Unassembled WGS sequence"/>
</dbReference>
<sequence length="83" mass="8563">MSADLIAAAVLIAPAAIAGPVCVAGHRRARRRDEAEAAACAAFQPVPEAPEPPPAGRVKAPRQPAPKPLATVLDFPTHRRNAA</sequence>
<organism evidence="2 3">
    <name type="scientific">Streptomyces lycii</name>
    <dbReference type="NCBI Taxonomy" id="2654337"/>
    <lineage>
        <taxon>Bacteria</taxon>
        <taxon>Bacillati</taxon>
        <taxon>Actinomycetota</taxon>
        <taxon>Actinomycetes</taxon>
        <taxon>Kitasatosporales</taxon>
        <taxon>Streptomycetaceae</taxon>
        <taxon>Streptomyces</taxon>
    </lineage>
</organism>
<comment type="caution">
    <text evidence="2">The sequence shown here is derived from an EMBL/GenBank/DDBJ whole genome shotgun (WGS) entry which is preliminary data.</text>
</comment>
<feature type="region of interest" description="Disordered" evidence="1">
    <location>
        <begin position="42"/>
        <end position="70"/>
    </location>
</feature>
<protein>
    <submittedName>
        <fullName evidence="2">Uncharacterized protein</fullName>
    </submittedName>
</protein>
<evidence type="ECO:0000256" key="1">
    <source>
        <dbReference type="SAM" id="MobiDB-lite"/>
    </source>
</evidence>
<dbReference type="RefSeq" id="WP_156206043.1">
    <property type="nucleotide sequence ID" value="NZ_WHPN01000264.1"/>
</dbReference>
<evidence type="ECO:0000313" key="3">
    <source>
        <dbReference type="Proteomes" id="UP000621266"/>
    </source>
</evidence>
<keyword evidence="3" id="KW-1185">Reference proteome</keyword>
<name>A0ABQ7FL99_9ACTN</name>
<dbReference type="EMBL" id="WHPN01000264">
    <property type="protein sequence ID" value="KAF4408748.1"/>
    <property type="molecule type" value="Genomic_DNA"/>
</dbReference>
<gene>
    <name evidence="2" type="ORF">GCU69_12560</name>
</gene>